<dbReference type="RefSeq" id="WP_101290173.1">
    <property type="nucleotide sequence ID" value="NZ_FOUQ01000008.1"/>
</dbReference>
<dbReference type="Proteomes" id="UP000233491">
    <property type="component" value="Unassembled WGS sequence"/>
</dbReference>
<accession>A0A1I4UNV8</accession>
<keyword evidence="3" id="KW-1185">Reference proteome</keyword>
<dbReference type="EMBL" id="PJNW01000012">
    <property type="protein sequence ID" value="PKR88331.1"/>
    <property type="molecule type" value="Genomic_DNA"/>
</dbReference>
<dbReference type="OrthoDB" id="9811174at2"/>
<evidence type="ECO:0000259" key="1">
    <source>
        <dbReference type="Pfam" id="PF14526"/>
    </source>
</evidence>
<dbReference type="AlphaFoldDB" id="A0A1I4UNV8"/>
<protein>
    <submittedName>
        <fullName evidence="2">AraC family transcriptional regulator</fullName>
    </submittedName>
</protein>
<sequence length="189" mass="21272">MEKLDNAKDILGELTDRDVRIVHLPPMTVAAAFASGEGCEGKALDMITRFATDNRLLEIKPDARSFGFDCSKGAAAVGEPSHVYEVWVSIPEEMAVPAPLVKRRFDGGLYAAHVLRSWDFEDWRRLKTWVEASDRYANDWDSPRWTSAETAAGQGFEETLNFYNFIRKGGRMDDLQLDLLFPIREKGAA</sequence>
<name>A0A1I4UNV8_9HYPH</name>
<evidence type="ECO:0000313" key="3">
    <source>
        <dbReference type="Proteomes" id="UP000233491"/>
    </source>
</evidence>
<gene>
    <name evidence="2" type="ORF">CXZ10_15035</name>
</gene>
<feature type="domain" description="Integron-associated effector binding protein" evidence="1">
    <location>
        <begin position="20"/>
        <end position="183"/>
    </location>
</feature>
<dbReference type="InterPro" id="IPR011256">
    <property type="entry name" value="Reg_factor_effector_dom_sf"/>
</dbReference>
<dbReference type="Pfam" id="PF14526">
    <property type="entry name" value="Cass2"/>
    <property type="match status" value="1"/>
</dbReference>
<proteinExistence type="predicted"/>
<reference evidence="2 3" key="1">
    <citation type="submission" date="2017-12" db="EMBL/GenBank/DDBJ databases">
        <title>Anaerobic carbon monoxide metabolism by Pleomorphomonas carboxyditropha sp. nov., a new mesophilic hydrogenogenic carboxidotroph.</title>
        <authorList>
            <person name="Esquivel-Elizondo S."/>
            <person name="Krajmalnik-Brown R."/>
        </authorList>
    </citation>
    <scope>NUCLEOTIDE SEQUENCE [LARGE SCALE GENOMIC DNA]</scope>
    <source>
        <strain evidence="2 3">R5-392</strain>
    </source>
</reference>
<dbReference type="InterPro" id="IPR029441">
    <property type="entry name" value="Cass2"/>
</dbReference>
<dbReference type="Gene3D" id="3.20.80.10">
    <property type="entry name" value="Regulatory factor, effector binding domain"/>
    <property type="match status" value="1"/>
</dbReference>
<comment type="caution">
    <text evidence="2">The sequence shown here is derived from an EMBL/GenBank/DDBJ whole genome shotgun (WGS) entry which is preliminary data.</text>
</comment>
<evidence type="ECO:0000313" key="2">
    <source>
        <dbReference type="EMBL" id="PKR88331.1"/>
    </source>
</evidence>
<organism evidence="2 3">
    <name type="scientific">Pleomorphomonas diazotrophica</name>
    <dbReference type="NCBI Taxonomy" id="1166257"/>
    <lineage>
        <taxon>Bacteria</taxon>
        <taxon>Pseudomonadati</taxon>
        <taxon>Pseudomonadota</taxon>
        <taxon>Alphaproteobacteria</taxon>
        <taxon>Hyphomicrobiales</taxon>
        <taxon>Pleomorphomonadaceae</taxon>
        <taxon>Pleomorphomonas</taxon>
    </lineage>
</organism>